<sequence length="790" mass="92196">MKDILNKTGYLFTETPTSPSDVKLALLTINNPDGSPRWIWNATSKKPLFLKFYAIATGKARAFSVMIKIIFALRMQHLFFKKKNYYFSVIEKPIFNISTDWALFTGTVGPNNKAVLFANSCFYKIALTPHAKHLINFESGILKTISGRSNSFKTPNVLEINHSVIQLEDVSSNGQRAGEITQRHLDALIEMQKLYEREITLEKWELFENLKNDLNTLEDSRIPFNLKRKIRLLIDTIDQNTKIKLSFAHGDFTPWNCYVFNDHIAVYDWELAAFDKPKGFDLFHYVFQKGILTDHKPFKSIYKDVKQYAMPYFEGNQEELHNCLQWYLLVNTMYYLRLYAQQKEWHVQINWLLQTWSEAFNIFLKNDKTPRQLVIMDLFDALQNHKYAALKFPNSHPENLSLNSDIDLVIRKKDSAAIFQMLKNHSHVANIYRQQKSHMQAIQCILNDGSILSVDLIWQLKRRNIIFQDVEKVLENSYINNFRVSNISVKDLMHYIVSFYTLNNSAIPAKYEVYKEAIITNPTKMDHMVKAYFENPQEVNKSLLRSIKQQKENTGFSYFRNTIQYLYDTLNCFYQGRKGFVITFSGVDGAGKSTVIEKVANMIEKQIRKPVVILRHRPSILPILSALAQGKEKAAKNVADRLPRTGNNTSVIASIFRFLYYYTDYFFGQFIVAVRYTMRGYVVIYDRYYFDFMTDAKRSNIVLSEKLSGLGYLFLLKPRFNFLLFADPEEILSRKQELDAATIKMLTARYQKLFLKLNKNNRKSLYESIYNNDLNNTLGSIFRTIKTAAI</sequence>
<dbReference type="InterPro" id="IPR011009">
    <property type="entry name" value="Kinase-like_dom_sf"/>
</dbReference>
<evidence type="ECO:0008006" key="3">
    <source>
        <dbReference type="Google" id="ProtNLM"/>
    </source>
</evidence>
<dbReference type="Gene3D" id="3.40.50.300">
    <property type="entry name" value="P-loop containing nucleotide triphosphate hydrolases"/>
    <property type="match status" value="1"/>
</dbReference>
<dbReference type="SUPFAM" id="SSF52540">
    <property type="entry name" value="P-loop containing nucleoside triphosphate hydrolases"/>
    <property type="match status" value="1"/>
</dbReference>
<comment type="caution">
    <text evidence="1">The sequence shown here is derived from an EMBL/GenBank/DDBJ whole genome shotgun (WGS) entry which is preliminary data.</text>
</comment>
<evidence type="ECO:0000313" key="1">
    <source>
        <dbReference type="EMBL" id="MFN0292447.1"/>
    </source>
</evidence>
<organism evidence="1 2">
    <name type="scientific">Pedobacter helvus</name>
    <dbReference type="NCBI Taxonomy" id="2563444"/>
    <lineage>
        <taxon>Bacteria</taxon>
        <taxon>Pseudomonadati</taxon>
        <taxon>Bacteroidota</taxon>
        <taxon>Sphingobacteriia</taxon>
        <taxon>Sphingobacteriales</taxon>
        <taxon>Sphingobacteriaceae</taxon>
        <taxon>Pedobacter</taxon>
    </lineage>
</organism>
<name>A0ABW9JJ68_9SPHI</name>
<protein>
    <recommendedName>
        <fullName evidence="3">Thymidylate kinase</fullName>
    </recommendedName>
</protein>
<proteinExistence type="predicted"/>
<dbReference type="Proteomes" id="UP001517367">
    <property type="component" value="Unassembled WGS sequence"/>
</dbReference>
<dbReference type="InterPro" id="IPR027417">
    <property type="entry name" value="P-loop_NTPase"/>
</dbReference>
<accession>A0ABW9JJ68</accession>
<gene>
    <name evidence="1" type="ORF">E5L68_013665</name>
</gene>
<dbReference type="EMBL" id="SRMP02000023">
    <property type="protein sequence ID" value="MFN0292447.1"/>
    <property type="molecule type" value="Genomic_DNA"/>
</dbReference>
<dbReference type="RefSeq" id="WP_171046917.1">
    <property type="nucleotide sequence ID" value="NZ_SRMP02000023.1"/>
</dbReference>
<reference evidence="1 2" key="1">
    <citation type="submission" date="2024-12" db="EMBL/GenBank/DDBJ databases">
        <authorList>
            <person name="Hu S."/>
        </authorList>
    </citation>
    <scope>NUCLEOTIDE SEQUENCE [LARGE SCALE GENOMIC DNA]</scope>
    <source>
        <strain evidence="1 2">P-25</strain>
    </source>
</reference>
<dbReference type="SUPFAM" id="SSF56112">
    <property type="entry name" value="Protein kinase-like (PK-like)"/>
    <property type="match status" value="1"/>
</dbReference>
<evidence type="ECO:0000313" key="2">
    <source>
        <dbReference type="Proteomes" id="UP001517367"/>
    </source>
</evidence>
<keyword evidence="2" id="KW-1185">Reference proteome</keyword>